<keyword evidence="2" id="KW-1185">Reference proteome</keyword>
<protein>
    <submittedName>
        <fullName evidence="1">Uncharacterized protein</fullName>
    </submittedName>
</protein>
<dbReference type="HOGENOM" id="CLU_1129643_0_0_1"/>
<evidence type="ECO:0000313" key="1">
    <source>
        <dbReference type="EMBL" id="KIM56653.1"/>
    </source>
</evidence>
<dbReference type="AlphaFoldDB" id="A0A0C2Z413"/>
<organism evidence="1 2">
    <name type="scientific">Scleroderma citrinum Foug A</name>
    <dbReference type="NCBI Taxonomy" id="1036808"/>
    <lineage>
        <taxon>Eukaryota</taxon>
        <taxon>Fungi</taxon>
        <taxon>Dikarya</taxon>
        <taxon>Basidiomycota</taxon>
        <taxon>Agaricomycotina</taxon>
        <taxon>Agaricomycetes</taxon>
        <taxon>Agaricomycetidae</taxon>
        <taxon>Boletales</taxon>
        <taxon>Sclerodermatineae</taxon>
        <taxon>Sclerodermataceae</taxon>
        <taxon>Scleroderma</taxon>
    </lineage>
</organism>
<name>A0A0C2Z413_9AGAM</name>
<reference evidence="1 2" key="1">
    <citation type="submission" date="2014-04" db="EMBL/GenBank/DDBJ databases">
        <authorList>
            <consortium name="DOE Joint Genome Institute"/>
            <person name="Kuo A."/>
            <person name="Kohler A."/>
            <person name="Nagy L.G."/>
            <person name="Floudas D."/>
            <person name="Copeland A."/>
            <person name="Barry K.W."/>
            <person name="Cichocki N."/>
            <person name="Veneault-Fourrey C."/>
            <person name="LaButti K."/>
            <person name="Lindquist E.A."/>
            <person name="Lipzen A."/>
            <person name="Lundell T."/>
            <person name="Morin E."/>
            <person name="Murat C."/>
            <person name="Sun H."/>
            <person name="Tunlid A."/>
            <person name="Henrissat B."/>
            <person name="Grigoriev I.V."/>
            <person name="Hibbett D.S."/>
            <person name="Martin F."/>
            <person name="Nordberg H.P."/>
            <person name="Cantor M.N."/>
            <person name="Hua S.X."/>
        </authorList>
    </citation>
    <scope>NUCLEOTIDE SEQUENCE [LARGE SCALE GENOMIC DNA]</scope>
    <source>
        <strain evidence="1 2">Foug A</strain>
    </source>
</reference>
<proteinExistence type="predicted"/>
<dbReference type="InParanoid" id="A0A0C2Z413"/>
<dbReference type="Proteomes" id="UP000053989">
    <property type="component" value="Unassembled WGS sequence"/>
</dbReference>
<evidence type="ECO:0000313" key="2">
    <source>
        <dbReference type="Proteomes" id="UP000053989"/>
    </source>
</evidence>
<gene>
    <name evidence="1" type="ORF">SCLCIDRAFT_29402</name>
</gene>
<dbReference type="EMBL" id="KN822112">
    <property type="protein sequence ID" value="KIM56653.1"/>
    <property type="molecule type" value="Genomic_DNA"/>
</dbReference>
<sequence length="246" mass="27248">MVLNIAPRLPRLPALKGLQIDRITITRPRFEFNLAMEWLRESGLSQLYRSDLDAATLMAGSMDSVLTFWRVSEWLGESGLSQSSVFAPKLPQHPGPEGLFLDQIALTCPKYKFYSSAMMAGYMDPMESFRRVSGWLHNICALQGRCPTTPYGRSAGLVGGLDDTVNAAAACCVAHVTNASIVTVTSVSIATAITSSLALDNWRNPLFSALDLSERKRLTQHLNRRIPRYIHINIFDADTSPSMDRL</sequence>
<reference evidence="2" key="2">
    <citation type="submission" date="2015-01" db="EMBL/GenBank/DDBJ databases">
        <title>Evolutionary Origins and Diversification of the Mycorrhizal Mutualists.</title>
        <authorList>
            <consortium name="DOE Joint Genome Institute"/>
            <consortium name="Mycorrhizal Genomics Consortium"/>
            <person name="Kohler A."/>
            <person name="Kuo A."/>
            <person name="Nagy L.G."/>
            <person name="Floudas D."/>
            <person name="Copeland A."/>
            <person name="Barry K.W."/>
            <person name="Cichocki N."/>
            <person name="Veneault-Fourrey C."/>
            <person name="LaButti K."/>
            <person name="Lindquist E.A."/>
            <person name="Lipzen A."/>
            <person name="Lundell T."/>
            <person name="Morin E."/>
            <person name="Murat C."/>
            <person name="Riley R."/>
            <person name="Ohm R."/>
            <person name="Sun H."/>
            <person name="Tunlid A."/>
            <person name="Henrissat B."/>
            <person name="Grigoriev I.V."/>
            <person name="Hibbett D.S."/>
            <person name="Martin F."/>
        </authorList>
    </citation>
    <scope>NUCLEOTIDE SEQUENCE [LARGE SCALE GENOMIC DNA]</scope>
    <source>
        <strain evidence="2">Foug A</strain>
    </source>
</reference>
<accession>A0A0C2Z413</accession>